<feature type="transmembrane region" description="Helical" evidence="1">
    <location>
        <begin position="12"/>
        <end position="32"/>
    </location>
</feature>
<keyword evidence="1" id="KW-0472">Membrane</keyword>
<accession>A0A2C6MEZ5</accession>
<name>A0A2C6MEZ5_9FIRM</name>
<sequence length="65" mass="7296">MDITAGELRKKRITFTLIFVAFTAVYGLITWMGEGKLTEQAQQYIVLGWRLSIAALSLWFATPSA</sequence>
<dbReference type="AlphaFoldDB" id="A0A2C6MEZ5"/>
<evidence type="ECO:0000313" key="2">
    <source>
        <dbReference type="EMBL" id="PHJ38225.1"/>
    </source>
</evidence>
<comment type="caution">
    <text evidence="2">The sequence shown here is derived from an EMBL/GenBank/DDBJ whole genome shotgun (WGS) entry which is preliminary data.</text>
</comment>
<protein>
    <recommendedName>
        <fullName evidence="4">EamA domain-containing protein</fullName>
    </recommendedName>
</protein>
<dbReference type="Proteomes" id="UP000222564">
    <property type="component" value="Unassembled WGS sequence"/>
</dbReference>
<evidence type="ECO:0000313" key="3">
    <source>
        <dbReference type="Proteomes" id="UP000222564"/>
    </source>
</evidence>
<dbReference type="RefSeq" id="WP_099083044.1">
    <property type="nucleotide sequence ID" value="NZ_AWQQ01000054.1"/>
</dbReference>
<proteinExistence type="predicted"/>
<evidence type="ECO:0008006" key="4">
    <source>
        <dbReference type="Google" id="ProtNLM"/>
    </source>
</evidence>
<dbReference type="OrthoDB" id="1787011at2"/>
<reference evidence="2 3" key="1">
    <citation type="submission" date="2013-09" db="EMBL/GenBank/DDBJ databases">
        <title>Biodegradation of hydrocarbons in the deep terrestrial subsurface : characterization of a microbial consortium composed of two Desulfotomaculum species originating from a deep geological formation.</title>
        <authorList>
            <person name="Aullo T."/>
            <person name="Berlendis S."/>
            <person name="Lascourreges J.-F."/>
            <person name="Dessort D."/>
            <person name="Saint-Laurent S."/>
            <person name="Schraauwers B."/>
            <person name="Mas J."/>
            <person name="Magot M."/>
            <person name="Ranchou-Peyruse A."/>
        </authorList>
    </citation>
    <scope>NUCLEOTIDE SEQUENCE [LARGE SCALE GENOMIC DNA]</scope>
    <source>
        <strain evidence="2 3">Bs107</strain>
    </source>
</reference>
<evidence type="ECO:0000256" key="1">
    <source>
        <dbReference type="SAM" id="Phobius"/>
    </source>
</evidence>
<keyword evidence="3" id="KW-1185">Reference proteome</keyword>
<keyword evidence="1" id="KW-1133">Transmembrane helix</keyword>
<dbReference type="EMBL" id="AWQQ01000054">
    <property type="protein sequence ID" value="PHJ38225.1"/>
    <property type="molecule type" value="Genomic_DNA"/>
</dbReference>
<keyword evidence="1" id="KW-0812">Transmembrane</keyword>
<gene>
    <name evidence="2" type="ORF">P378_10360</name>
</gene>
<organism evidence="2 3">
    <name type="scientific">Desulforamulus profundi</name>
    <dbReference type="NCBI Taxonomy" id="1383067"/>
    <lineage>
        <taxon>Bacteria</taxon>
        <taxon>Bacillati</taxon>
        <taxon>Bacillota</taxon>
        <taxon>Clostridia</taxon>
        <taxon>Eubacteriales</taxon>
        <taxon>Peptococcaceae</taxon>
        <taxon>Desulforamulus</taxon>
    </lineage>
</organism>
<feature type="transmembrane region" description="Helical" evidence="1">
    <location>
        <begin position="44"/>
        <end position="62"/>
    </location>
</feature>